<reference evidence="1 2" key="1">
    <citation type="journal article" date="2013" name="Genome Announc.">
        <title>Draft Genome Sequence of Cyclobacterium qasimii Strain M12-11BT, Isolated from Arctic Marine Sediment.</title>
        <authorList>
            <person name="Shivaji S."/>
            <person name="Ara S."/>
            <person name="Singh A."/>
            <person name="Kumar Pinnaka A."/>
        </authorList>
    </citation>
    <scope>NUCLEOTIDE SEQUENCE [LARGE SCALE GENOMIC DNA]</scope>
    <source>
        <strain evidence="1 2">M12-11B</strain>
    </source>
</reference>
<dbReference type="STRING" id="641524.ADICYQ_0752"/>
<dbReference type="EMBL" id="ATNM01000033">
    <property type="protein sequence ID" value="EPR70938.1"/>
    <property type="molecule type" value="Genomic_DNA"/>
</dbReference>
<gene>
    <name evidence="1" type="ORF">ADICYQ_0752</name>
</gene>
<organism evidence="1 2">
    <name type="scientific">Cyclobacterium qasimii M12-11B</name>
    <dbReference type="NCBI Taxonomy" id="641524"/>
    <lineage>
        <taxon>Bacteria</taxon>
        <taxon>Pseudomonadati</taxon>
        <taxon>Bacteroidota</taxon>
        <taxon>Cytophagia</taxon>
        <taxon>Cytophagales</taxon>
        <taxon>Cyclobacteriaceae</taxon>
        <taxon>Cyclobacterium</taxon>
    </lineage>
</organism>
<dbReference type="Proteomes" id="UP000014974">
    <property type="component" value="Unassembled WGS sequence"/>
</dbReference>
<sequence>MEVLKSVLFIKIKKLIKTIGSDFLSKKIKFWLKPEFGHFNLKWA</sequence>
<evidence type="ECO:0000313" key="1">
    <source>
        <dbReference type="EMBL" id="EPR70938.1"/>
    </source>
</evidence>
<proteinExistence type="predicted"/>
<accession>S7X4A8</accession>
<protein>
    <submittedName>
        <fullName evidence="1">Uncharacterized protein</fullName>
    </submittedName>
</protein>
<comment type="caution">
    <text evidence="1">The sequence shown here is derived from an EMBL/GenBank/DDBJ whole genome shotgun (WGS) entry which is preliminary data.</text>
</comment>
<name>S7X4A8_9BACT</name>
<dbReference type="AlphaFoldDB" id="S7X4A8"/>
<evidence type="ECO:0000313" key="2">
    <source>
        <dbReference type="Proteomes" id="UP000014974"/>
    </source>
</evidence>